<accession>V6I479</accession>
<keyword evidence="2" id="KW-1185">Reference proteome</keyword>
<sequence length="55" mass="6516">MFSENSFRISQIVGIPTAVFRRKLFMKRKNSHILKIKNMAIFGIDLFHESKIFKT</sequence>
<gene>
    <name evidence="1" type="ORF">LEP1GSC062_0537</name>
</gene>
<reference evidence="1" key="1">
    <citation type="submission" date="2013-05" db="EMBL/GenBank/DDBJ databases">
        <authorList>
            <person name="Harkins D.M."/>
            <person name="Durkin A.S."/>
            <person name="Brinkac L.M."/>
            <person name="Haft D.H."/>
            <person name="Selengut J.D."/>
            <person name="Sanka R."/>
            <person name="DePew J."/>
            <person name="Purushe J."/>
            <person name="Hartskeerl R.A."/>
            <person name="Ahmed A."/>
            <person name="van der Linden H."/>
            <person name="Goris M.G.A."/>
            <person name="Vinetz J.M."/>
            <person name="Sutton G.G."/>
            <person name="Nierman W.C."/>
            <person name="Fouts D.E."/>
        </authorList>
    </citation>
    <scope>NUCLEOTIDE SEQUENCE [LARGE SCALE GENOMIC DNA]</scope>
    <source>
        <strain evidence="1">L 60</strain>
    </source>
</reference>
<dbReference type="Proteomes" id="UP000018747">
    <property type="component" value="Unassembled WGS sequence"/>
</dbReference>
<dbReference type="AlphaFoldDB" id="V6I479"/>
<evidence type="ECO:0000313" key="2">
    <source>
        <dbReference type="Proteomes" id="UP000018747"/>
    </source>
</evidence>
<proteinExistence type="predicted"/>
<protein>
    <submittedName>
        <fullName evidence="1">Uncharacterized protein</fullName>
    </submittedName>
</protein>
<organism evidence="1 2">
    <name type="scientific">Leptospira alexanderi serovar Manhao 3 str. L 60</name>
    <dbReference type="NCBI Taxonomy" id="1049759"/>
    <lineage>
        <taxon>Bacteria</taxon>
        <taxon>Pseudomonadati</taxon>
        <taxon>Spirochaetota</taxon>
        <taxon>Spirochaetia</taxon>
        <taxon>Leptospirales</taxon>
        <taxon>Leptospiraceae</taxon>
        <taxon>Leptospira</taxon>
    </lineage>
</organism>
<name>V6I479_9LEPT</name>
<evidence type="ECO:0000313" key="1">
    <source>
        <dbReference type="EMBL" id="EQA64562.1"/>
    </source>
</evidence>
<dbReference type="EMBL" id="AHMT02000005">
    <property type="protein sequence ID" value="EQA64562.1"/>
    <property type="molecule type" value="Genomic_DNA"/>
</dbReference>
<comment type="caution">
    <text evidence="1">The sequence shown here is derived from an EMBL/GenBank/DDBJ whole genome shotgun (WGS) entry which is preliminary data.</text>
</comment>